<evidence type="ECO:0000256" key="1">
    <source>
        <dbReference type="ARBA" id="ARBA00004496"/>
    </source>
</evidence>
<dbReference type="EMBL" id="BALE01000056">
    <property type="protein sequence ID" value="GAN55705.1"/>
    <property type="molecule type" value="Genomic_DNA"/>
</dbReference>
<evidence type="ECO:0000256" key="12">
    <source>
        <dbReference type="ARBA" id="ARBA00025185"/>
    </source>
</evidence>
<evidence type="ECO:0000256" key="5">
    <source>
        <dbReference type="ARBA" id="ARBA00022490"/>
    </source>
</evidence>
<reference evidence="16 17" key="1">
    <citation type="submission" date="2012-10" db="EMBL/GenBank/DDBJ databases">
        <title>Genome sequencing of Tanticharoenia sakaeratensis NBRC 103193.</title>
        <authorList>
            <person name="Azuma Y."/>
            <person name="Hadano H."/>
            <person name="Hirakawa H."/>
            <person name="Matsushita K."/>
        </authorList>
    </citation>
    <scope>NUCLEOTIDE SEQUENCE [LARGE SCALE GENOMIC DNA]</scope>
    <source>
        <strain evidence="16 17">NBRC 103193</strain>
    </source>
</reference>
<dbReference type="GO" id="GO:0003700">
    <property type="term" value="F:DNA-binding transcription factor activity"/>
    <property type="evidence" value="ECO:0007669"/>
    <property type="project" value="InterPro"/>
</dbReference>
<evidence type="ECO:0000256" key="10">
    <source>
        <dbReference type="ARBA" id="ARBA00023163"/>
    </source>
</evidence>
<dbReference type="STRING" id="1231623.Tasa_056_018"/>
<keyword evidence="9" id="KW-0010">Activator</keyword>
<sequence length="178" mass="19484">MITATSQDELSTSAPDTLPDTETHSEGFRANRAARQNALVEDYVELIADLLDEGQEARQVDLAGRLGVAQPTVAKMLTRLADEGLVARKPYRGIFLTQAGREMAATVRARHRIVEAFLLALGVSSENARIDAEGLEHYVGTETLEAFQVAMNAGLDQFMMNARDSTRSQPAPSRRRPT</sequence>
<comment type="subcellular location">
    <subcellularLocation>
        <location evidence="1">Cytoplasm</location>
    </subcellularLocation>
</comment>
<keyword evidence="17" id="KW-1185">Reference proteome</keyword>
<accession>A0A0D6MQM3</accession>
<dbReference type="GO" id="GO:0046914">
    <property type="term" value="F:transition metal ion binding"/>
    <property type="evidence" value="ECO:0007669"/>
    <property type="project" value="InterPro"/>
</dbReference>
<evidence type="ECO:0000313" key="16">
    <source>
        <dbReference type="EMBL" id="GAN55705.1"/>
    </source>
</evidence>
<comment type="subunit">
    <text evidence="3">Homodimer.</text>
</comment>
<dbReference type="Pfam" id="PF01325">
    <property type="entry name" value="Fe_dep_repress"/>
    <property type="match status" value="1"/>
</dbReference>
<feature type="compositionally biased region" description="Polar residues" evidence="14">
    <location>
        <begin position="1"/>
        <end position="15"/>
    </location>
</feature>
<dbReference type="SUPFAM" id="SSF46785">
    <property type="entry name" value="Winged helix' DNA-binding domain"/>
    <property type="match status" value="1"/>
</dbReference>
<keyword evidence="10" id="KW-0804">Transcription</keyword>
<evidence type="ECO:0000313" key="17">
    <source>
        <dbReference type="Proteomes" id="UP000032679"/>
    </source>
</evidence>
<keyword evidence="8" id="KW-0238">DNA-binding</keyword>
<feature type="region of interest" description="Disordered" evidence="14">
    <location>
        <begin position="1"/>
        <end position="25"/>
    </location>
</feature>
<protein>
    <recommendedName>
        <fullName evidence="4">Transcriptional regulator MntR</fullName>
    </recommendedName>
    <alternativeName>
        <fullName evidence="13">Manganese transport regulator</fullName>
    </alternativeName>
</protein>
<evidence type="ECO:0000256" key="14">
    <source>
        <dbReference type="SAM" id="MobiDB-lite"/>
    </source>
</evidence>
<evidence type="ECO:0000256" key="6">
    <source>
        <dbReference type="ARBA" id="ARBA00022491"/>
    </source>
</evidence>
<evidence type="ECO:0000256" key="11">
    <source>
        <dbReference type="ARBA" id="ARBA00023211"/>
    </source>
</evidence>
<evidence type="ECO:0000256" key="9">
    <source>
        <dbReference type="ARBA" id="ARBA00023159"/>
    </source>
</evidence>
<dbReference type="RefSeq" id="WP_048851108.1">
    <property type="nucleotide sequence ID" value="NZ_BALE01000056.1"/>
</dbReference>
<keyword evidence="5" id="KW-0963">Cytoplasm</keyword>
<dbReference type="AlphaFoldDB" id="A0A0D6MQM3"/>
<keyword evidence="6" id="KW-0678">Repressor</keyword>
<comment type="function">
    <text evidence="12">In the presence of manganese, represses expression of mntH and mntS. Up-regulates expression of mntP.</text>
</comment>
<proteinExistence type="inferred from homology"/>
<dbReference type="InterPro" id="IPR036421">
    <property type="entry name" value="Fe_dep_repressor_sf"/>
</dbReference>
<dbReference type="Gene3D" id="1.10.10.10">
    <property type="entry name" value="Winged helix-like DNA-binding domain superfamily/Winged helix DNA-binding domain"/>
    <property type="match status" value="1"/>
</dbReference>
<dbReference type="InterPro" id="IPR050536">
    <property type="entry name" value="DtxR_MntR_Metal-Reg"/>
</dbReference>
<dbReference type="InterPro" id="IPR001367">
    <property type="entry name" value="Fe_dep_repressor"/>
</dbReference>
<dbReference type="InterPro" id="IPR022689">
    <property type="entry name" value="Iron_dep_repressor"/>
</dbReference>
<feature type="domain" description="HTH dtxR-type" evidence="15">
    <location>
        <begin position="41"/>
        <end position="97"/>
    </location>
</feature>
<organism evidence="16 17">
    <name type="scientific">Tanticharoenia sakaeratensis NBRC 103193</name>
    <dbReference type="NCBI Taxonomy" id="1231623"/>
    <lineage>
        <taxon>Bacteria</taxon>
        <taxon>Pseudomonadati</taxon>
        <taxon>Pseudomonadota</taxon>
        <taxon>Alphaproteobacteria</taxon>
        <taxon>Acetobacterales</taxon>
        <taxon>Acetobacteraceae</taxon>
        <taxon>Tanticharoenia</taxon>
    </lineage>
</organism>
<evidence type="ECO:0000256" key="8">
    <source>
        <dbReference type="ARBA" id="ARBA00023125"/>
    </source>
</evidence>
<keyword evidence="11" id="KW-0464">Manganese</keyword>
<dbReference type="PROSITE" id="PS50944">
    <property type="entry name" value="HTH_DTXR"/>
    <property type="match status" value="1"/>
</dbReference>
<dbReference type="SMART" id="SM00529">
    <property type="entry name" value="HTH_DTXR"/>
    <property type="match status" value="1"/>
</dbReference>
<dbReference type="Pfam" id="PF02742">
    <property type="entry name" value="Fe_dep_repr_C"/>
    <property type="match status" value="1"/>
</dbReference>
<dbReference type="InterPro" id="IPR036388">
    <property type="entry name" value="WH-like_DNA-bd_sf"/>
</dbReference>
<evidence type="ECO:0000256" key="4">
    <source>
        <dbReference type="ARBA" id="ARBA00022386"/>
    </source>
</evidence>
<dbReference type="Proteomes" id="UP000032679">
    <property type="component" value="Unassembled WGS sequence"/>
</dbReference>
<dbReference type="PANTHER" id="PTHR33238">
    <property type="entry name" value="IRON (METAL) DEPENDENT REPRESSOR, DTXR FAMILY"/>
    <property type="match status" value="1"/>
</dbReference>
<evidence type="ECO:0000256" key="7">
    <source>
        <dbReference type="ARBA" id="ARBA00023015"/>
    </source>
</evidence>
<dbReference type="Gene3D" id="1.10.60.10">
    <property type="entry name" value="Iron dependent repressor, metal binding and dimerisation domain"/>
    <property type="match status" value="1"/>
</dbReference>
<dbReference type="GO" id="GO:0046983">
    <property type="term" value="F:protein dimerization activity"/>
    <property type="evidence" value="ECO:0007669"/>
    <property type="project" value="InterPro"/>
</dbReference>
<gene>
    <name evidence="16" type="ORF">Tasa_056_018</name>
</gene>
<dbReference type="InterPro" id="IPR022687">
    <property type="entry name" value="HTH_DTXR"/>
</dbReference>
<comment type="caution">
    <text evidence="16">The sequence shown here is derived from an EMBL/GenBank/DDBJ whole genome shotgun (WGS) entry which is preliminary data.</text>
</comment>
<dbReference type="PANTHER" id="PTHR33238:SF11">
    <property type="entry name" value="TRANSCRIPTIONAL REGULATOR MNTR"/>
    <property type="match status" value="1"/>
</dbReference>
<comment type="similarity">
    <text evidence="2">Belongs to the DtxR/MntR family.</text>
</comment>
<name>A0A0D6MQM3_9PROT</name>
<dbReference type="GO" id="GO:0005737">
    <property type="term" value="C:cytoplasm"/>
    <property type="evidence" value="ECO:0007669"/>
    <property type="project" value="UniProtKB-SubCell"/>
</dbReference>
<dbReference type="OrthoDB" id="9791355at2"/>
<dbReference type="InterPro" id="IPR036390">
    <property type="entry name" value="WH_DNA-bd_sf"/>
</dbReference>
<evidence type="ECO:0000256" key="13">
    <source>
        <dbReference type="ARBA" id="ARBA00032593"/>
    </source>
</evidence>
<dbReference type="GO" id="GO:0003677">
    <property type="term" value="F:DNA binding"/>
    <property type="evidence" value="ECO:0007669"/>
    <property type="project" value="UniProtKB-KW"/>
</dbReference>
<evidence type="ECO:0000256" key="2">
    <source>
        <dbReference type="ARBA" id="ARBA00007871"/>
    </source>
</evidence>
<evidence type="ECO:0000259" key="15">
    <source>
        <dbReference type="PROSITE" id="PS50944"/>
    </source>
</evidence>
<evidence type="ECO:0000256" key="3">
    <source>
        <dbReference type="ARBA" id="ARBA00011738"/>
    </source>
</evidence>
<keyword evidence="7" id="KW-0805">Transcription regulation</keyword>
<dbReference type="NCBIfam" id="NF008273">
    <property type="entry name" value="PRK11050.1"/>
    <property type="match status" value="1"/>
</dbReference>